<dbReference type="InterPro" id="IPR023780">
    <property type="entry name" value="Chromo_domain"/>
</dbReference>
<sequence length="171" mass="19839">MISDLKHHLSKAQDRMKRLADEHRSEREFGVGDWVWLKLQPYRQLSVQQRSNQKLHHKYSGPFQVKARIGPVAYKLALPNHAQIHDIFHVSQLKKFVGTLPVAIHIPSWLQGRSSEQRLLPAAIVGRRTVKHQNAAQVQYLVQWEGFDESEATWEPALEFEAKYPDFQVEG</sequence>
<dbReference type="PANTHER" id="PTHR46148">
    <property type="entry name" value="CHROMO DOMAIN-CONTAINING PROTEIN"/>
    <property type="match status" value="1"/>
</dbReference>
<dbReference type="Pfam" id="PF00385">
    <property type="entry name" value="Chromo"/>
    <property type="match status" value="1"/>
</dbReference>
<name>A0AAW1KS12_SAPOF</name>
<evidence type="ECO:0000259" key="1">
    <source>
        <dbReference type="PROSITE" id="PS50013"/>
    </source>
</evidence>
<dbReference type="InterPro" id="IPR000953">
    <property type="entry name" value="Chromo/chromo_shadow_dom"/>
</dbReference>
<gene>
    <name evidence="2" type="ORF">RND81_05G115500</name>
</gene>
<dbReference type="EMBL" id="JBDFQZ010000005">
    <property type="protein sequence ID" value="KAK9725011.1"/>
    <property type="molecule type" value="Genomic_DNA"/>
</dbReference>
<dbReference type="PROSITE" id="PS50013">
    <property type="entry name" value="CHROMO_2"/>
    <property type="match status" value="1"/>
</dbReference>
<dbReference type="AlphaFoldDB" id="A0AAW1KS12"/>
<dbReference type="InterPro" id="IPR056924">
    <property type="entry name" value="SH3_Tf2-1"/>
</dbReference>
<evidence type="ECO:0000313" key="3">
    <source>
        <dbReference type="Proteomes" id="UP001443914"/>
    </source>
</evidence>
<proteinExistence type="predicted"/>
<dbReference type="CDD" id="cd00024">
    <property type="entry name" value="CD_CSD"/>
    <property type="match status" value="1"/>
</dbReference>
<evidence type="ECO:0000313" key="2">
    <source>
        <dbReference type="EMBL" id="KAK9725011.1"/>
    </source>
</evidence>
<dbReference type="Gene3D" id="2.40.50.40">
    <property type="match status" value="1"/>
</dbReference>
<reference evidence="2" key="1">
    <citation type="submission" date="2024-03" db="EMBL/GenBank/DDBJ databases">
        <title>WGS assembly of Saponaria officinalis var. Norfolk2.</title>
        <authorList>
            <person name="Jenkins J."/>
            <person name="Shu S."/>
            <person name="Grimwood J."/>
            <person name="Barry K."/>
            <person name="Goodstein D."/>
            <person name="Schmutz J."/>
            <person name="Leebens-Mack J."/>
            <person name="Osbourn A."/>
        </authorList>
    </citation>
    <scope>NUCLEOTIDE SEQUENCE [LARGE SCALE GENOMIC DNA]</scope>
    <source>
        <strain evidence="2">JIC</strain>
    </source>
</reference>
<dbReference type="SUPFAM" id="SSF54160">
    <property type="entry name" value="Chromo domain-like"/>
    <property type="match status" value="1"/>
</dbReference>
<comment type="caution">
    <text evidence="2">The sequence shown here is derived from an EMBL/GenBank/DDBJ whole genome shotgun (WGS) entry which is preliminary data.</text>
</comment>
<organism evidence="2 3">
    <name type="scientific">Saponaria officinalis</name>
    <name type="common">Common soapwort</name>
    <name type="synonym">Lychnis saponaria</name>
    <dbReference type="NCBI Taxonomy" id="3572"/>
    <lineage>
        <taxon>Eukaryota</taxon>
        <taxon>Viridiplantae</taxon>
        <taxon>Streptophyta</taxon>
        <taxon>Embryophyta</taxon>
        <taxon>Tracheophyta</taxon>
        <taxon>Spermatophyta</taxon>
        <taxon>Magnoliopsida</taxon>
        <taxon>eudicotyledons</taxon>
        <taxon>Gunneridae</taxon>
        <taxon>Pentapetalae</taxon>
        <taxon>Caryophyllales</taxon>
        <taxon>Caryophyllaceae</taxon>
        <taxon>Caryophylleae</taxon>
        <taxon>Saponaria</taxon>
    </lineage>
</organism>
<protein>
    <recommendedName>
        <fullName evidence="1">Chromo domain-containing protein</fullName>
    </recommendedName>
</protein>
<dbReference type="Pfam" id="PF24626">
    <property type="entry name" value="SH3_Tf2-1"/>
    <property type="match status" value="1"/>
</dbReference>
<feature type="domain" description="Chromo" evidence="1">
    <location>
        <begin position="114"/>
        <end position="171"/>
    </location>
</feature>
<dbReference type="PANTHER" id="PTHR46148:SF55">
    <property type="match status" value="1"/>
</dbReference>
<dbReference type="InterPro" id="IPR016197">
    <property type="entry name" value="Chromo-like_dom_sf"/>
</dbReference>
<keyword evidence="3" id="KW-1185">Reference proteome</keyword>
<accession>A0AAW1KS12</accession>
<dbReference type="Proteomes" id="UP001443914">
    <property type="component" value="Unassembled WGS sequence"/>
</dbReference>